<feature type="transmembrane region" description="Helical" evidence="2">
    <location>
        <begin position="68"/>
        <end position="91"/>
    </location>
</feature>
<dbReference type="RefSeq" id="WP_040086380.1">
    <property type="nucleotide sequence ID" value="NZ_BCSU01000009.1"/>
</dbReference>
<protein>
    <submittedName>
        <fullName evidence="3">Uncharacterized protein</fullName>
    </submittedName>
</protein>
<accession>A0A0B5D4F7</accession>
<dbReference type="STRING" id="1223515.B842_09485"/>
<dbReference type="OrthoDB" id="4427932at2"/>
<evidence type="ECO:0000256" key="1">
    <source>
        <dbReference type="SAM" id="MobiDB-lite"/>
    </source>
</evidence>
<feature type="compositionally biased region" description="Low complexity" evidence="1">
    <location>
        <begin position="39"/>
        <end position="54"/>
    </location>
</feature>
<feature type="transmembrane region" description="Helical" evidence="2">
    <location>
        <begin position="142"/>
        <end position="166"/>
    </location>
</feature>
<feature type="region of interest" description="Disordered" evidence="1">
    <location>
        <begin position="1"/>
        <end position="59"/>
    </location>
</feature>
<name>A0A0B5D4F7_9CORY</name>
<dbReference type="AlphaFoldDB" id="A0A0B5D4F7"/>
<evidence type="ECO:0000256" key="2">
    <source>
        <dbReference type="SAM" id="Phobius"/>
    </source>
</evidence>
<reference evidence="3 4" key="1">
    <citation type="submission" date="2013-04" db="EMBL/GenBank/DDBJ databases">
        <title>Complete genome sequence of Corynebacterium humireducens DSM 45392(T), isolated from a wastewater-fed microbial fuel cell.</title>
        <authorList>
            <person name="Ruckert C."/>
            <person name="Albersmeier A."/>
            <person name="Kalinowski J."/>
        </authorList>
    </citation>
    <scope>NUCLEOTIDE SEQUENCE [LARGE SCALE GENOMIC DNA]</scope>
    <source>
        <strain evidence="4">MFC-5</strain>
    </source>
</reference>
<keyword evidence="2" id="KW-1133">Transmembrane helix</keyword>
<evidence type="ECO:0000313" key="4">
    <source>
        <dbReference type="Proteomes" id="UP000031524"/>
    </source>
</evidence>
<keyword evidence="2" id="KW-0472">Membrane</keyword>
<dbReference type="EMBL" id="CP005286">
    <property type="protein sequence ID" value="AJE33746.1"/>
    <property type="molecule type" value="Genomic_DNA"/>
</dbReference>
<keyword evidence="4" id="KW-1185">Reference proteome</keyword>
<feature type="transmembrane region" description="Helical" evidence="2">
    <location>
        <begin position="98"/>
        <end position="122"/>
    </location>
</feature>
<keyword evidence="2" id="KW-0812">Transmembrane</keyword>
<gene>
    <name evidence="3" type="ORF">B842_09485</name>
</gene>
<dbReference type="HOGENOM" id="CLU_114023_0_0_11"/>
<proteinExistence type="predicted"/>
<evidence type="ECO:0000313" key="3">
    <source>
        <dbReference type="EMBL" id="AJE33746.1"/>
    </source>
</evidence>
<organism evidence="3 4">
    <name type="scientific">Corynebacterium humireducens NBRC 106098 = DSM 45392</name>
    <dbReference type="NCBI Taxonomy" id="1223515"/>
    <lineage>
        <taxon>Bacteria</taxon>
        <taxon>Bacillati</taxon>
        <taxon>Actinomycetota</taxon>
        <taxon>Actinomycetes</taxon>
        <taxon>Mycobacteriales</taxon>
        <taxon>Corynebacteriaceae</taxon>
        <taxon>Corynebacterium</taxon>
    </lineage>
</organism>
<dbReference type="Proteomes" id="UP000031524">
    <property type="component" value="Chromosome"/>
</dbReference>
<dbReference type="KEGG" id="chm:B842_09485"/>
<sequence length="172" mass="17348">MSNPFAPHGGQPSPDPAPTPGSRSGEQSPFAAPAPSPSPGSQGWGAAPDTDLPVALPPGPTTATTGPWHFVSAAAVTAVLSIVLGLAAWLGSTATEPLWLTLSGLGWFTAGIVTFILLGLHIQADTKRQAAGLYVSNPTQTLLYRAALGVGAVGVLINAVEIALWFGKAYGG</sequence>